<dbReference type="InterPro" id="IPR001466">
    <property type="entry name" value="Beta-lactam-related"/>
</dbReference>
<dbReference type="eggNOG" id="ENOG502S4SE">
    <property type="taxonomic scope" value="Eukaryota"/>
</dbReference>
<dbReference type="KEGG" id="tatv:25777991"/>
<name>G9P066_HYPAI</name>
<dbReference type="InterPro" id="IPR050491">
    <property type="entry name" value="AmpC-like"/>
</dbReference>
<protein>
    <recommendedName>
        <fullName evidence="7">Beta-lactamase-related domain-containing protein</fullName>
    </recommendedName>
</protein>
<dbReference type="STRING" id="452589.G9P066"/>
<dbReference type="PANTHER" id="PTHR46825">
    <property type="entry name" value="D-ALANYL-D-ALANINE-CARBOXYPEPTIDASE/ENDOPEPTIDASE AMPH"/>
    <property type="match status" value="1"/>
</dbReference>
<dbReference type="GeneID" id="25777991"/>
<comment type="caution">
    <text evidence="5">The sequence shown here is derived from an EMBL/GenBank/DDBJ whole genome shotgun (WGS) entry which is preliminary data.</text>
</comment>
<feature type="signal peptide" evidence="2">
    <location>
        <begin position="1"/>
        <end position="22"/>
    </location>
</feature>
<evidence type="ECO:0000313" key="5">
    <source>
        <dbReference type="EMBL" id="EHK44112.1"/>
    </source>
</evidence>
<proteinExistence type="inferred from homology"/>
<keyword evidence="6" id="KW-1185">Reference proteome</keyword>
<dbReference type="Pfam" id="PF00144">
    <property type="entry name" value="Beta-lactamase"/>
    <property type="match status" value="1"/>
</dbReference>
<dbReference type="HOGENOM" id="CLU_020027_14_1_1"/>
<evidence type="ECO:0000259" key="4">
    <source>
        <dbReference type="Pfam" id="PF11954"/>
    </source>
</evidence>
<keyword evidence="2" id="KW-0732">Signal</keyword>
<evidence type="ECO:0000313" key="6">
    <source>
        <dbReference type="Proteomes" id="UP000005426"/>
    </source>
</evidence>
<feature type="chain" id="PRO_5003525012" description="Beta-lactamase-related domain-containing protein" evidence="2">
    <location>
        <begin position="23"/>
        <end position="553"/>
    </location>
</feature>
<feature type="domain" description="Peptidase S12 Pab87-related C-terminal" evidence="4">
    <location>
        <begin position="435"/>
        <end position="540"/>
    </location>
</feature>
<dbReference type="OrthoDB" id="5946976at2759"/>
<dbReference type="Proteomes" id="UP000005426">
    <property type="component" value="Unassembled WGS sequence"/>
</dbReference>
<gene>
    <name evidence="5" type="ORF">TRIATDRAFT_223121</name>
</gene>
<dbReference type="PANTHER" id="PTHR46825:SF9">
    <property type="entry name" value="BETA-LACTAMASE-RELATED DOMAIN-CONTAINING PROTEIN"/>
    <property type="match status" value="1"/>
</dbReference>
<dbReference type="EMBL" id="ABDG02000025">
    <property type="protein sequence ID" value="EHK44112.1"/>
    <property type="molecule type" value="Genomic_DNA"/>
</dbReference>
<feature type="domain" description="Beta-lactamase-related" evidence="3">
    <location>
        <begin position="56"/>
        <end position="382"/>
    </location>
</feature>
<evidence type="ECO:0000256" key="2">
    <source>
        <dbReference type="SAM" id="SignalP"/>
    </source>
</evidence>
<dbReference type="InterPro" id="IPR012338">
    <property type="entry name" value="Beta-lactam/transpept-like"/>
</dbReference>
<organism evidence="5 6">
    <name type="scientific">Hypocrea atroviridis (strain ATCC 20476 / IMI 206040)</name>
    <name type="common">Trichoderma atroviride</name>
    <dbReference type="NCBI Taxonomy" id="452589"/>
    <lineage>
        <taxon>Eukaryota</taxon>
        <taxon>Fungi</taxon>
        <taxon>Dikarya</taxon>
        <taxon>Ascomycota</taxon>
        <taxon>Pezizomycotina</taxon>
        <taxon>Sordariomycetes</taxon>
        <taxon>Hypocreomycetidae</taxon>
        <taxon>Hypocreales</taxon>
        <taxon>Hypocreaceae</taxon>
        <taxon>Trichoderma</taxon>
    </lineage>
</organism>
<evidence type="ECO:0008006" key="7">
    <source>
        <dbReference type="Google" id="ProtNLM"/>
    </source>
</evidence>
<dbReference type="Pfam" id="PF11954">
    <property type="entry name" value="DUF3471"/>
    <property type="match status" value="1"/>
</dbReference>
<dbReference type="SUPFAM" id="SSF56601">
    <property type="entry name" value="beta-lactamase/transpeptidase-like"/>
    <property type="match status" value="1"/>
</dbReference>
<accession>G9P066</accession>
<dbReference type="AlphaFoldDB" id="G9P066"/>
<reference evidence="5 6" key="1">
    <citation type="journal article" date="2011" name="Genome Biol.">
        <title>Comparative genome sequence analysis underscores mycoparasitism as the ancestral life style of Trichoderma.</title>
        <authorList>
            <person name="Kubicek C.P."/>
            <person name="Herrera-Estrella A."/>
            <person name="Seidl-Seiboth V."/>
            <person name="Martinez D.A."/>
            <person name="Druzhinina I.S."/>
            <person name="Thon M."/>
            <person name="Zeilinger S."/>
            <person name="Casas-Flores S."/>
            <person name="Horwitz B.A."/>
            <person name="Mukherjee P.K."/>
            <person name="Mukherjee M."/>
            <person name="Kredics L."/>
            <person name="Alcaraz L.D."/>
            <person name="Aerts A."/>
            <person name="Antal Z."/>
            <person name="Atanasova L."/>
            <person name="Cervantes-Badillo M.G."/>
            <person name="Challacombe J."/>
            <person name="Chertkov O."/>
            <person name="McCluskey K."/>
            <person name="Coulpier F."/>
            <person name="Deshpande N."/>
            <person name="von Doehren H."/>
            <person name="Ebbole D.J."/>
            <person name="Esquivel-Naranjo E.U."/>
            <person name="Fekete E."/>
            <person name="Flipphi M."/>
            <person name="Glaser F."/>
            <person name="Gomez-Rodriguez E.Y."/>
            <person name="Gruber S."/>
            <person name="Han C."/>
            <person name="Henrissat B."/>
            <person name="Hermosa R."/>
            <person name="Hernandez-Onate M."/>
            <person name="Karaffa L."/>
            <person name="Kosti I."/>
            <person name="Le Crom S."/>
            <person name="Lindquist E."/>
            <person name="Lucas S."/>
            <person name="Luebeck M."/>
            <person name="Luebeck P.S."/>
            <person name="Margeot A."/>
            <person name="Metz B."/>
            <person name="Misra M."/>
            <person name="Nevalainen H."/>
            <person name="Omann M."/>
            <person name="Packer N."/>
            <person name="Perrone G."/>
            <person name="Uresti-Rivera E.E."/>
            <person name="Salamov A."/>
            <person name="Schmoll M."/>
            <person name="Seiboth B."/>
            <person name="Shapiro H."/>
            <person name="Sukno S."/>
            <person name="Tamayo-Ramos J.A."/>
            <person name="Tisch D."/>
            <person name="Wiest A."/>
            <person name="Wilkinson H.H."/>
            <person name="Zhang M."/>
            <person name="Coutinho P.M."/>
            <person name="Kenerley C.M."/>
            <person name="Monte E."/>
            <person name="Baker S.E."/>
            <person name="Grigoriev I.V."/>
        </authorList>
    </citation>
    <scope>NUCLEOTIDE SEQUENCE [LARGE SCALE GENOMIC DNA]</scope>
    <source>
        <strain evidence="6">ATCC 20476 / IMI 206040</strain>
    </source>
</reference>
<dbReference type="OMA" id="YRDPWYG"/>
<evidence type="ECO:0000259" key="3">
    <source>
        <dbReference type="Pfam" id="PF00144"/>
    </source>
</evidence>
<dbReference type="InterPro" id="IPR021860">
    <property type="entry name" value="Peptidase_S12_Pab87-rel_C"/>
</dbReference>
<comment type="similarity">
    <text evidence="1">Belongs to the peptidase S12 family.</text>
</comment>
<dbReference type="Gene3D" id="3.40.710.10">
    <property type="entry name" value="DD-peptidase/beta-lactamase superfamily"/>
    <property type="match status" value="1"/>
</dbReference>
<evidence type="ECO:0000256" key="1">
    <source>
        <dbReference type="ARBA" id="ARBA00038215"/>
    </source>
</evidence>
<sequence length="553" mass="61925">MGRPWRIIPTLCLAASVVSVRGQGNAANAQNEQKPIASQEHAASGNPLTSEFAEFVLERLDEWKVPGVAVAVIDGDEVYAEGYGYATLPDVPATPETLWYGASTTKAQVAAVLSALIHSGNYSALSQGWETPISSIIRDDFVLQDEWATNHITLNDAVSHRTGMARHDRSWHWAVDGRMQTPRDIVRNMRNLPLTYEPRVKPLYCNTMYVVLSHVIETITGKWLGNVLKEKLWGPLGMNSTKFDLQDARDGPEHLASGYYWDLDKEEYTEVPHMPVMEVSGAGAVLSSALDYAKWVKSLLHQSGPLSEDVHKDIRSPRTLWDANLAPGYDLMLYGLGWMRTLHKGHVVYTHSGGMHAFASEVYWFPEAMYGVVVFGNTAISQPLEETVAWKLIDDKLGIPQKDRVDYGAKWDKVVKDMSWQYAHAVDVLYPERQDPASPPTLAVGEFAGTYYDPGYGNITLRKEPHPDKPGESILVADRPETTWNYSMHFNHVTGDYWIVYLPASIWSGVRFEEFVAAEFKLGADGKASGVEITWENRMDAMYEGKVLFRRVA</sequence>